<reference evidence="2" key="1">
    <citation type="submission" date="2022-10" db="EMBL/GenBank/DDBJ databases">
        <title>Tapping the CABI collections for fungal endophytes: first genome assemblies for Collariella, Neodidymelliopsis, Ascochyta clinopodiicola, Didymella pomorum, Didymosphaeria variabile, Neocosmospora piperis and Neocucurbitaria cava.</title>
        <authorList>
            <person name="Hill R."/>
        </authorList>
    </citation>
    <scope>NUCLEOTIDE SEQUENCE</scope>
    <source>
        <strain evidence="2">IMI 356814</strain>
    </source>
</reference>
<proteinExistence type="predicted"/>
<protein>
    <submittedName>
        <fullName evidence="2">Uncharacterized protein</fullName>
    </submittedName>
</protein>
<feature type="compositionally biased region" description="Polar residues" evidence="1">
    <location>
        <begin position="16"/>
        <end position="25"/>
    </location>
</feature>
<dbReference type="AlphaFoldDB" id="A0A9W8Y9B0"/>
<keyword evidence="3" id="KW-1185">Reference proteome</keyword>
<dbReference type="OrthoDB" id="3944128at2759"/>
<evidence type="ECO:0000313" key="3">
    <source>
        <dbReference type="Proteomes" id="UP001140560"/>
    </source>
</evidence>
<feature type="region of interest" description="Disordered" evidence="1">
    <location>
        <begin position="1"/>
        <end position="25"/>
    </location>
</feature>
<accession>A0A9W8Y9B0</accession>
<dbReference type="EMBL" id="JAPEUY010000009">
    <property type="protein sequence ID" value="KAJ4369901.1"/>
    <property type="molecule type" value="Genomic_DNA"/>
</dbReference>
<sequence>MFKPHRESSAAGFEDGQTSTEYLSPATSDARDVGLIIKSILTTSGRQNPGNPSRPEITQPPILTRHGVTLRPVPVTTMRITINNGITSTLELANYQYMFGSFTLTVGLPVTVDGVVVALRTDSDGSAVLIADDTTTTFSALLQGYQTAQQMNTVNALSISTIIVEGTTKYVFAGQTLSPDQPVTVGDTPISIVVVGNSTILVVGDATTTLHGGLVTEAVTELGPSTAATPEVATSNDIARPASTSAKAAAGRSKVVGRLLTTVAALTTFIWTLY</sequence>
<evidence type="ECO:0000313" key="2">
    <source>
        <dbReference type="EMBL" id="KAJ4369901.1"/>
    </source>
</evidence>
<evidence type="ECO:0000256" key="1">
    <source>
        <dbReference type="SAM" id="MobiDB-lite"/>
    </source>
</evidence>
<organism evidence="2 3">
    <name type="scientific">Neocucurbitaria cava</name>
    <dbReference type="NCBI Taxonomy" id="798079"/>
    <lineage>
        <taxon>Eukaryota</taxon>
        <taxon>Fungi</taxon>
        <taxon>Dikarya</taxon>
        <taxon>Ascomycota</taxon>
        <taxon>Pezizomycotina</taxon>
        <taxon>Dothideomycetes</taxon>
        <taxon>Pleosporomycetidae</taxon>
        <taxon>Pleosporales</taxon>
        <taxon>Pleosporineae</taxon>
        <taxon>Cucurbitariaceae</taxon>
        <taxon>Neocucurbitaria</taxon>
    </lineage>
</organism>
<comment type="caution">
    <text evidence="2">The sequence shown here is derived from an EMBL/GenBank/DDBJ whole genome shotgun (WGS) entry which is preliminary data.</text>
</comment>
<gene>
    <name evidence="2" type="ORF">N0V83_005665</name>
</gene>
<name>A0A9W8Y9B0_9PLEO</name>
<dbReference type="Proteomes" id="UP001140560">
    <property type="component" value="Unassembled WGS sequence"/>
</dbReference>